<sequence>MGAAAVLVPFPPFESAAGPPVSAVAAAAAAAAAVVVAAVVAVTLGSQLLALQALRLHRVGARVRPFRFVPAAFGESAEGGAARSPARLPAGSAKHDAAAAPSRQTFTTTRGGHFVPHSDSGARTRGLGLGLGNCTLSLSLSTEAHRQVIAHLRATRDLTP</sequence>
<reference evidence="3 4" key="1">
    <citation type="journal article" date="2023" name="Commun. Biol.">
        <title>Reorganization of the ancestral sex-determining regions during the evolution of trioecy in Pleodorina starrii.</title>
        <authorList>
            <person name="Takahashi K."/>
            <person name="Suzuki S."/>
            <person name="Kawai-Toyooka H."/>
            <person name="Yamamoto K."/>
            <person name="Hamaji T."/>
            <person name="Ootsuki R."/>
            <person name="Yamaguchi H."/>
            <person name="Kawachi M."/>
            <person name="Higashiyama T."/>
            <person name="Nozaki H."/>
        </authorList>
    </citation>
    <scope>NUCLEOTIDE SEQUENCE [LARGE SCALE GENOMIC DNA]</scope>
    <source>
        <strain evidence="3 4">NIES-4479</strain>
    </source>
</reference>
<keyword evidence="2" id="KW-1133">Transmembrane helix</keyword>
<proteinExistence type="predicted"/>
<protein>
    <submittedName>
        <fullName evidence="3">Uncharacterized protein</fullName>
    </submittedName>
</protein>
<dbReference type="EMBL" id="BRXU01000001">
    <property type="protein sequence ID" value="GLC48690.1"/>
    <property type="molecule type" value="Genomic_DNA"/>
</dbReference>
<evidence type="ECO:0000256" key="1">
    <source>
        <dbReference type="SAM" id="MobiDB-lite"/>
    </source>
</evidence>
<keyword evidence="4" id="KW-1185">Reference proteome</keyword>
<dbReference type="Proteomes" id="UP001165080">
    <property type="component" value="Unassembled WGS sequence"/>
</dbReference>
<dbReference type="AlphaFoldDB" id="A0A9W6EXX5"/>
<feature type="region of interest" description="Disordered" evidence="1">
    <location>
        <begin position="79"/>
        <end position="119"/>
    </location>
</feature>
<comment type="caution">
    <text evidence="3">The sequence shown here is derived from an EMBL/GenBank/DDBJ whole genome shotgun (WGS) entry which is preliminary data.</text>
</comment>
<gene>
    <name evidence="3" type="primary">PLESTB004311</name>
    <name evidence="3" type="ORF">PLESTB_000126200</name>
</gene>
<evidence type="ECO:0000313" key="4">
    <source>
        <dbReference type="Proteomes" id="UP001165080"/>
    </source>
</evidence>
<feature type="transmembrane region" description="Helical" evidence="2">
    <location>
        <begin position="25"/>
        <end position="54"/>
    </location>
</feature>
<keyword evidence="2" id="KW-0812">Transmembrane</keyword>
<evidence type="ECO:0000313" key="3">
    <source>
        <dbReference type="EMBL" id="GLC48690.1"/>
    </source>
</evidence>
<evidence type="ECO:0000256" key="2">
    <source>
        <dbReference type="SAM" id="Phobius"/>
    </source>
</evidence>
<accession>A0A9W6EXX5</accession>
<keyword evidence="2" id="KW-0472">Membrane</keyword>
<organism evidence="3 4">
    <name type="scientific">Pleodorina starrii</name>
    <dbReference type="NCBI Taxonomy" id="330485"/>
    <lineage>
        <taxon>Eukaryota</taxon>
        <taxon>Viridiplantae</taxon>
        <taxon>Chlorophyta</taxon>
        <taxon>core chlorophytes</taxon>
        <taxon>Chlorophyceae</taxon>
        <taxon>CS clade</taxon>
        <taxon>Chlamydomonadales</taxon>
        <taxon>Volvocaceae</taxon>
        <taxon>Pleodorina</taxon>
    </lineage>
</organism>
<name>A0A9W6EXX5_9CHLO</name>